<evidence type="ECO:0000259" key="7">
    <source>
        <dbReference type="PROSITE" id="PS50850"/>
    </source>
</evidence>
<dbReference type="SUPFAM" id="SSF103473">
    <property type="entry name" value="MFS general substrate transporter"/>
    <property type="match status" value="1"/>
</dbReference>
<comment type="subcellular location">
    <subcellularLocation>
        <location evidence="1">Cell membrane</location>
        <topology evidence="1">Multi-pass membrane protein</topology>
    </subcellularLocation>
</comment>
<dbReference type="InterPro" id="IPR022324">
    <property type="entry name" value="Bacilysin_exporter_BacE_put"/>
</dbReference>
<feature type="transmembrane region" description="Helical" evidence="6">
    <location>
        <begin position="12"/>
        <end position="30"/>
    </location>
</feature>
<keyword evidence="4 6" id="KW-1133">Transmembrane helix</keyword>
<feature type="transmembrane region" description="Helical" evidence="6">
    <location>
        <begin position="348"/>
        <end position="369"/>
    </location>
</feature>
<feature type="domain" description="Major facilitator superfamily (MFS) profile" evidence="7">
    <location>
        <begin position="19"/>
        <end position="401"/>
    </location>
</feature>
<feature type="transmembrane region" description="Helical" evidence="6">
    <location>
        <begin position="291"/>
        <end position="311"/>
    </location>
</feature>
<dbReference type="Proteomes" id="UP000245998">
    <property type="component" value="Unassembled WGS sequence"/>
</dbReference>
<protein>
    <submittedName>
        <fullName evidence="8">MFS transporter</fullName>
    </submittedName>
</protein>
<accession>A0A2U1K7H4</accession>
<feature type="transmembrane region" description="Helical" evidence="6">
    <location>
        <begin position="317"/>
        <end position="336"/>
    </location>
</feature>
<evidence type="ECO:0000313" key="9">
    <source>
        <dbReference type="Proteomes" id="UP000245998"/>
    </source>
</evidence>
<dbReference type="EMBL" id="QCZG01000001">
    <property type="protein sequence ID" value="PWA13476.1"/>
    <property type="molecule type" value="Genomic_DNA"/>
</dbReference>
<feature type="transmembrane region" description="Helical" evidence="6">
    <location>
        <begin position="81"/>
        <end position="100"/>
    </location>
</feature>
<dbReference type="PANTHER" id="PTHR43129">
    <property type="entry name" value="FOSMIDOMYCIN RESISTANCE PROTEIN"/>
    <property type="match status" value="1"/>
</dbReference>
<feature type="transmembrane region" description="Helical" evidence="6">
    <location>
        <begin position="106"/>
        <end position="124"/>
    </location>
</feature>
<dbReference type="PRINTS" id="PR01988">
    <property type="entry name" value="EXPORTERBACE"/>
</dbReference>
<keyword evidence="5 6" id="KW-0472">Membrane</keyword>
<feature type="transmembrane region" description="Helical" evidence="6">
    <location>
        <begin position="261"/>
        <end position="279"/>
    </location>
</feature>
<feature type="transmembrane region" description="Helical" evidence="6">
    <location>
        <begin position="172"/>
        <end position="194"/>
    </location>
</feature>
<dbReference type="PROSITE" id="PS50850">
    <property type="entry name" value="MFS"/>
    <property type="match status" value="1"/>
</dbReference>
<dbReference type="Gene3D" id="1.20.1250.20">
    <property type="entry name" value="MFS general substrate transporter like domains"/>
    <property type="match status" value="2"/>
</dbReference>
<evidence type="ECO:0000256" key="4">
    <source>
        <dbReference type="ARBA" id="ARBA00022989"/>
    </source>
</evidence>
<reference evidence="8 9" key="1">
    <citation type="submission" date="2018-04" db="EMBL/GenBank/DDBJ databases">
        <title>Camelliibacillus theae gen. nov., sp. nov., isolated from Pu'er tea.</title>
        <authorList>
            <person name="Niu L."/>
        </authorList>
    </citation>
    <scope>NUCLEOTIDE SEQUENCE [LARGE SCALE GENOMIC DNA]</scope>
    <source>
        <strain evidence="8 9">T8</strain>
    </source>
</reference>
<feature type="transmembrane region" description="Helical" evidence="6">
    <location>
        <begin position="145"/>
        <end position="166"/>
    </location>
</feature>
<evidence type="ECO:0000256" key="5">
    <source>
        <dbReference type="ARBA" id="ARBA00023136"/>
    </source>
</evidence>
<dbReference type="InterPro" id="IPR011701">
    <property type="entry name" value="MFS"/>
</dbReference>
<evidence type="ECO:0000256" key="3">
    <source>
        <dbReference type="ARBA" id="ARBA00022692"/>
    </source>
</evidence>
<organism evidence="8 9">
    <name type="scientific">Pueribacillus theae</name>
    <dbReference type="NCBI Taxonomy" id="2171751"/>
    <lineage>
        <taxon>Bacteria</taxon>
        <taxon>Bacillati</taxon>
        <taxon>Bacillota</taxon>
        <taxon>Bacilli</taxon>
        <taxon>Bacillales</taxon>
        <taxon>Bacillaceae</taxon>
        <taxon>Pueribacillus</taxon>
    </lineage>
</organism>
<dbReference type="Pfam" id="PF07690">
    <property type="entry name" value="MFS_1"/>
    <property type="match status" value="1"/>
</dbReference>
<feature type="transmembrane region" description="Helical" evidence="6">
    <location>
        <begin position="223"/>
        <end position="249"/>
    </location>
</feature>
<name>A0A2U1K7H4_9BACI</name>
<dbReference type="InterPro" id="IPR036259">
    <property type="entry name" value="MFS_trans_sf"/>
</dbReference>
<sequence length="408" mass="44363">MAVTAQKTTTKQLNTVYIILFAISSGHFFNDSIQAVVPAMFPILEKSLNLTYAQIGWIAFMVNMTSSVMQPVFGYIADRRPLPFLLPAGMFMSMLGLIGFGLAPNFSIILISVLFIGLGSAIFHPEGSRVAYMAAGNKRGLAQSIYQVGGNFGQSMAPIFTALIFVPFGQRGVLSFVLVAFFGMAILSFVSKWYKNQAMPAIKQSVKGTEKNGKRPIHRKIKIAMLLLVFIVFARSWYSAGITNFYQFYLIGDYGLSIKQAQIYIFIFMIAGVIGTFSGGPLADRFGKRNIILLSLIGAAPIAFILPHVSLIFVAPLVFLIGFIITSSFSVSVVYAQELLPKKVGMASGLTVGLAFGMGAIGAVFFGTLADLTSMKFVMIFVSLLPLLGFLSLFLPSDEKVRELSVEA</sequence>
<dbReference type="PANTHER" id="PTHR43129:SF1">
    <property type="entry name" value="FOSMIDOMYCIN RESISTANCE PROTEIN"/>
    <property type="match status" value="1"/>
</dbReference>
<feature type="transmembrane region" description="Helical" evidence="6">
    <location>
        <begin position="50"/>
        <end position="69"/>
    </location>
</feature>
<proteinExistence type="predicted"/>
<dbReference type="AlphaFoldDB" id="A0A2U1K7H4"/>
<keyword evidence="9" id="KW-1185">Reference proteome</keyword>
<dbReference type="GO" id="GO:0022857">
    <property type="term" value="F:transmembrane transporter activity"/>
    <property type="evidence" value="ECO:0007669"/>
    <property type="project" value="InterPro"/>
</dbReference>
<gene>
    <name evidence="8" type="ORF">DCC39_00875</name>
</gene>
<dbReference type="RefSeq" id="WP_116552980.1">
    <property type="nucleotide sequence ID" value="NZ_QCZG01000001.1"/>
</dbReference>
<evidence type="ECO:0000256" key="1">
    <source>
        <dbReference type="ARBA" id="ARBA00004651"/>
    </source>
</evidence>
<dbReference type="GO" id="GO:0005886">
    <property type="term" value="C:plasma membrane"/>
    <property type="evidence" value="ECO:0007669"/>
    <property type="project" value="UniProtKB-SubCell"/>
</dbReference>
<evidence type="ECO:0000256" key="2">
    <source>
        <dbReference type="ARBA" id="ARBA00022448"/>
    </source>
</evidence>
<feature type="transmembrane region" description="Helical" evidence="6">
    <location>
        <begin position="375"/>
        <end position="395"/>
    </location>
</feature>
<dbReference type="CDD" id="cd17478">
    <property type="entry name" value="MFS_FsR"/>
    <property type="match status" value="1"/>
</dbReference>
<dbReference type="InterPro" id="IPR020846">
    <property type="entry name" value="MFS_dom"/>
</dbReference>
<comment type="caution">
    <text evidence="8">The sequence shown here is derived from an EMBL/GenBank/DDBJ whole genome shotgun (WGS) entry which is preliminary data.</text>
</comment>
<evidence type="ECO:0000256" key="6">
    <source>
        <dbReference type="SAM" id="Phobius"/>
    </source>
</evidence>
<keyword evidence="2" id="KW-0813">Transport</keyword>
<keyword evidence="3 6" id="KW-0812">Transmembrane</keyword>
<evidence type="ECO:0000313" key="8">
    <source>
        <dbReference type="EMBL" id="PWA13476.1"/>
    </source>
</evidence>
<dbReference type="OrthoDB" id="9770492at2"/>